<dbReference type="EMBL" id="JAHBND010000515">
    <property type="protein sequence ID" value="MBS7674277.1"/>
    <property type="molecule type" value="Genomic_DNA"/>
</dbReference>
<name>A0AAW4KUF1_VIBCL</name>
<protein>
    <submittedName>
        <fullName evidence="1">Uncharacterized protein</fullName>
    </submittedName>
</protein>
<accession>A0AAW4KUF1</accession>
<reference evidence="1" key="1">
    <citation type="submission" date="2021-05" db="EMBL/GenBank/DDBJ databases">
        <authorList>
            <person name="Stine C."/>
        </authorList>
    </citation>
    <scope>NUCLEOTIDE SEQUENCE</scope>
    <source>
        <strain evidence="1">TDS0091212</strain>
    </source>
</reference>
<feature type="non-terminal residue" evidence="1">
    <location>
        <position position="65"/>
    </location>
</feature>
<evidence type="ECO:0000313" key="2">
    <source>
        <dbReference type="Proteomes" id="UP001196338"/>
    </source>
</evidence>
<sequence length="65" mass="7125">MADGLIAGKPAPTLEYIHRSKCGSWLACDEGLKGNKKPAPVTRTRVSVIASSDQRSSKIRNMRRN</sequence>
<comment type="caution">
    <text evidence="1">The sequence shown here is derived from an EMBL/GenBank/DDBJ whole genome shotgun (WGS) entry which is preliminary data.</text>
</comment>
<dbReference type="AlphaFoldDB" id="A0AAW4KUF1"/>
<dbReference type="Proteomes" id="UP001196338">
    <property type="component" value="Unassembled WGS sequence"/>
</dbReference>
<organism evidence="1 2">
    <name type="scientific">Vibrio cholerae</name>
    <dbReference type="NCBI Taxonomy" id="666"/>
    <lineage>
        <taxon>Bacteria</taxon>
        <taxon>Pseudomonadati</taxon>
        <taxon>Pseudomonadota</taxon>
        <taxon>Gammaproteobacteria</taxon>
        <taxon>Vibrionales</taxon>
        <taxon>Vibrionaceae</taxon>
        <taxon>Vibrio</taxon>
    </lineage>
</organism>
<gene>
    <name evidence="1" type="ORF">KIN13_12665</name>
</gene>
<reference evidence="1" key="2">
    <citation type="submission" date="2023-08" db="EMBL/GenBank/DDBJ databases">
        <title>Vibrio cholerae Outbreaks in Tanzania Exemplify Founder Flush: Simultaneous Increases in Population Size and Genetic Diversity.</title>
        <authorList>
            <person name="Debes A.K."/>
            <person name="Mohammed A."/>
            <person name="Maseke I."/>
            <person name="Almeida M."/>
            <person name="Li S."/>
            <person name="Matimba H."/>
            <person name="Joachim A."/>
            <person name="Mizinduko M."/>
            <person name="Nyanga S."/>
            <person name="Kelly M."/>
            <person name="Kachwamba Y."/>
            <person name="Schaffer A.M."/>
            <person name="Nyanga A.S."/>
            <person name="Mghamba J."/>
            <person name="Mosha F.S."/>
            <person name="Sack D.A."/>
            <person name="Stine O.C."/>
        </authorList>
    </citation>
    <scope>NUCLEOTIDE SEQUENCE</scope>
    <source>
        <strain evidence="1">TDS0091212</strain>
    </source>
</reference>
<dbReference type="RefSeq" id="WP_213421010.1">
    <property type="nucleotide sequence ID" value="NZ_JAHBND010000515.1"/>
</dbReference>
<evidence type="ECO:0000313" key="1">
    <source>
        <dbReference type="EMBL" id="MBS7674277.1"/>
    </source>
</evidence>
<proteinExistence type="predicted"/>